<dbReference type="SUPFAM" id="SSF46689">
    <property type="entry name" value="Homeodomain-like"/>
    <property type="match status" value="2"/>
</dbReference>
<keyword evidence="2" id="KW-0238">DNA-binding</keyword>
<evidence type="ECO:0000313" key="8">
    <source>
        <dbReference type="Proteomes" id="UP000644507"/>
    </source>
</evidence>
<sequence>MMIPIESILFVDEIAREELGRFHSASTPQHLLHVTLSGEVSQLAGGQVERFREGDVTWYHEAEPIEGEILRAPWRFITIGFVAPRLSPPSLDRRVLAGGERAVSLACELLEIWRDPERVPMESSLLCTARLAELLLEVTSLERLLVQEGDFPLGGVARWWQVERVLRQRLEAPFKLEDIANLAGLSPRTVNRACRQATGCSPVKRLRILRLSHARGLLQHTGIPVTEIAFRMGYARVQEFSRDFKKQYQQSPTEARREAPDYQQVSKQGPPA</sequence>
<evidence type="ECO:0000256" key="4">
    <source>
        <dbReference type="ARBA" id="ARBA00023163"/>
    </source>
</evidence>
<protein>
    <recommendedName>
        <fullName evidence="6">HTH araC/xylS-type domain-containing protein</fullName>
    </recommendedName>
</protein>
<evidence type="ECO:0000256" key="5">
    <source>
        <dbReference type="SAM" id="MobiDB-lite"/>
    </source>
</evidence>
<reference evidence="7" key="1">
    <citation type="journal article" date="2014" name="Int. J. Syst. Evol. Microbiol.">
        <title>Complete genome sequence of Corynebacterium casei LMG S-19264T (=DSM 44701T), isolated from a smear-ripened cheese.</title>
        <authorList>
            <consortium name="US DOE Joint Genome Institute (JGI-PGF)"/>
            <person name="Walter F."/>
            <person name="Albersmeier A."/>
            <person name="Kalinowski J."/>
            <person name="Ruckert C."/>
        </authorList>
    </citation>
    <scope>NUCLEOTIDE SEQUENCE</scope>
    <source>
        <strain evidence="7">KCTC 12988</strain>
    </source>
</reference>
<dbReference type="EMBL" id="BMXI01000015">
    <property type="protein sequence ID" value="GHC62075.1"/>
    <property type="molecule type" value="Genomic_DNA"/>
</dbReference>
<keyword evidence="4" id="KW-0804">Transcription</keyword>
<dbReference type="InterPro" id="IPR050204">
    <property type="entry name" value="AraC_XylS_family_regulators"/>
</dbReference>
<evidence type="ECO:0000259" key="6">
    <source>
        <dbReference type="PROSITE" id="PS01124"/>
    </source>
</evidence>
<evidence type="ECO:0000313" key="7">
    <source>
        <dbReference type="EMBL" id="GHC62075.1"/>
    </source>
</evidence>
<organism evidence="7 8">
    <name type="scientific">Roseibacillus persicicus</name>
    <dbReference type="NCBI Taxonomy" id="454148"/>
    <lineage>
        <taxon>Bacteria</taxon>
        <taxon>Pseudomonadati</taxon>
        <taxon>Verrucomicrobiota</taxon>
        <taxon>Verrucomicrobiia</taxon>
        <taxon>Verrucomicrobiales</taxon>
        <taxon>Verrucomicrobiaceae</taxon>
        <taxon>Roseibacillus</taxon>
    </lineage>
</organism>
<dbReference type="SMART" id="SM00342">
    <property type="entry name" value="HTH_ARAC"/>
    <property type="match status" value="1"/>
</dbReference>
<dbReference type="Pfam" id="PF12833">
    <property type="entry name" value="HTH_18"/>
    <property type="match status" value="1"/>
</dbReference>
<dbReference type="InterPro" id="IPR037923">
    <property type="entry name" value="HTH-like"/>
</dbReference>
<feature type="domain" description="HTH araC/xylS-type" evidence="6">
    <location>
        <begin position="160"/>
        <end position="258"/>
    </location>
</feature>
<evidence type="ECO:0000256" key="1">
    <source>
        <dbReference type="ARBA" id="ARBA00023015"/>
    </source>
</evidence>
<dbReference type="SUPFAM" id="SSF51215">
    <property type="entry name" value="Regulatory protein AraC"/>
    <property type="match status" value="1"/>
</dbReference>
<feature type="region of interest" description="Disordered" evidence="5">
    <location>
        <begin position="246"/>
        <end position="272"/>
    </location>
</feature>
<feature type="compositionally biased region" description="Polar residues" evidence="5">
    <location>
        <begin position="263"/>
        <end position="272"/>
    </location>
</feature>
<dbReference type="GO" id="GO:0043565">
    <property type="term" value="F:sequence-specific DNA binding"/>
    <property type="evidence" value="ECO:0007669"/>
    <property type="project" value="InterPro"/>
</dbReference>
<dbReference type="AlphaFoldDB" id="A0A918TWJ9"/>
<keyword evidence="3" id="KW-0010">Activator</keyword>
<proteinExistence type="predicted"/>
<dbReference type="PROSITE" id="PS01124">
    <property type="entry name" value="HTH_ARAC_FAMILY_2"/>
    <property type="match status" value="1"/>
</dbReference>
<name>A0A918TWJ9_9BACT</name>
<gene>
    <name evidence="7" type="ORF">GCM10007100_31800</name>
</gene>
<dbReference type="InterPro" id="IPR018062">
    <property type="entry name" value="HTH_AraC-typ_CS"/>
</dbReference>
<dbReference type="PANTHER" id="PTHR46796">
    <property type="entry name" value="HTH-TYPE TRANSCRIPTIONAL ACTIVATOR RHAS-RELATED"/>
    <property type="match status" value="1"/>
</dbReference>
<dbReference type="InterPro" id="IPR009057">
    <property type="entry name" value="Homeodomain-like_sf"/>
</dbReference>
<dbReference type="Proteomes" id="UP000644507">
    <property type="component" value="Unassembled WGS sequence"/>
</dbReference>
<evidence type="ECO:0000256" key="3">
    <source>
        <dbReference type="ARBA" id="ARBA00023159"/>
    </source>
</evidence>
<evidence type="ECO:0000256" key="2">
    <source>
        <dbReference type="ARBA" id="ARBA00023125"/>
    </source>
</evidence>
<accession>A0A918TWJ9</accession>
<comment type="caution">
    <text evidence="7">The sequence shown here is derived from an EMBL/GenBank/DDBJ whole genome shotgun (WGS) entry which is preliminary data.</text>
</comment>
<reference evidence="7" key="2">
    <citation type="submission" date="2020-09" db="EMBL/GenBank/DDBJ databases">
        <authorList>
            <person name="Sun Q."/>
            <person name="Kim S."/>
        </authorList>
    </citation>
    <scope>NUCLEOTIDE SEQUENCE</scope>
    <source>
        <strain evidence="7">KCTC 12988</strain>
    </source>
</reference>
<dbReference type="InterPro" id="IPR018060">
    <property type="entry name" value="HTH_AraC"/>
</dbReference>
<dbReference type="Gene3D" id="1.10.10.60">
    <property type="entry name" value="Homeodomain-like"/>
    <property type="match status" value="1"/>
</dbReference>
<dbReference type="GO" id="GO:0003700">
    <property type="term" value="F:DNA-binding transcription factor activity"/>
    <property type="evidence" value="ECO:0007669"/>
    <property type="project" value="InterPro"/>
</dbReference>
<dbReference type="PROSITE" id="PS00041">
    <property type="entry name" value="HTH_ARAC_FAMILY_1"/>
    <property type="match status" value="1"/>
</dbReference>
<keyword evidence="8" id="KW-1185">Reference proteome</keyword>
<dbReference type="RefSeq" id="WP_189572069.1">
    <property type="nucleotide sequence ID" value="NZ_BMXI01000015.1"/>
</dbReference>
<keyword evidence="1" id="KW-0805">Transcription regulation</keyword>